<dbReference type="SUPFAM" id="SSF52540">
    <property type="entry name" value="P-loop containing nucleoside triphosphate hydrolases"/>
    <property type="match status" value="1"/>
</dbReference>
<evidence type="ECO:0000256" key="2">
    <source>
        <dbReference type="ARBA" id="ARBA00022840"/>
    </source>
</evidence>
<keyword evidence="2" id="KW-0067">ATP-binding</keyword>
<evidence type="ECO:0000256" key="3">
    <source>
        <dbReference type="PROSITE-ProRule" id="PRU00283"/>
    </source>
</evidence>
<feature type="region of interest" description="Disordered" evidence="4">
    <location>
        <begin position="39"/>
        <end position="112"/>
    </location>
</feature>
<comment type="similarity">
    <text evidence="3">Belongs to the TRAFAC class myosin-kinesin ATPase superfamily. Kinesin family.</text>
</comment>
<dbReference type="GO" id="GO:0008017">
    <property type="term" value="F:microtubule binding"/>
    <property type="evidence" value="ECO:0007669"/>
    <property type="project" value="InterPro"/>
</dbReference>
<accession>A0A8B9E3H7</accession>
<evidence type="ECO:0000259" key="5">
    <source>
        <dbReference type="PROSITE" id="PS50067"/>
    </source>
</evidence>
<protein>
    <submittedName>
        <fullName evidence="6">Kinesin family member 6</fullName>
    </submittedName>
</protein>
<keyword evidence="7" id="KW-1185">Reference proteome</keyword>
<dbReference type="GO" id="GO:0005524">
    <property type="term" value="F:ATP binding"/>
    <property type="evidence" value="ECO:0007669"/>
    <property type="project" value="UniProtKB-KW"/>
</dbReference>
<proteinExistence type="inferred from homology"/>
<dbReference type="PROSITE" id="PS50067">
    <property type="entry name" value="KINESIN_MOTOR_2"/>
    <property type="match status" value="1"/>
</dbReference>
<comment type="caution">
    <text evidence="3">Lacks conserved residue(s) required for the propagation of feature annotation.</text>
</comment>
<dbReference type="GO" id="GO:0003777">
    <property type="term" value="F:microtubule motor activity"/>
    <property type="evidence" value="ECO:0007669"/>
    <property type="project" value="InterPro"/>
</dbReference>
<organism evidence="6 7">
    <name type="scientific">Anser cygnoides</name>
    <name type="common">Swan goose</name>
    <dbReference type="NCBI Taxonomy" id="8845"/>
    <lineage>
        <taxon>Eukaryota</taxon>
        <taxon>Metazoa</taxon>
        <taxon>Chordata</taxon>
        <taxon>Craniata</taxon>
        <taxon>Vertebrata</taxon>
        <taxon>Euteleostomi</taxon>
        <taxon>Archelosauria</taxon>
        <taxon>Archosauria</taxon>
        <taxon>Dinosauria</taxon>
        <taxon>Saurischia</taxon>
        <taxon>Theropoda</taxon>
        <taxon>Coelurosauria</taxon>
        <taxon>Aves</taxon>
        <taxon>Neognathae</taxon>
        <taxon>Galloanserae</taxon>
        <taxon>Anseriformes</taxon>
        <taxon>Anatidae</taxon>
        <taxon>Anserinae</taxon>
        <taxon>Anser</taxon>
    </lineage>
</organism>
<dbReference type="GO" id="GO:0007018">
    <property type="term" value="P:microtubule-based movement"/>
    <property type="evidence" value="ECO:0007669"/>
    <property type="project" value="InterPro"/>
</dbReference>
<evidence type="ECO:0000256" key="4">
    <source>
        <dbReference type="SAM" id="MobiDB-lite"/>
    </source>
</evidence>
<dbReference type="Ensembl" id="ENSACDT00005017533.1">
    <property type="protein sequence ID" value="ENSACDP00005014573.1"/>
    <property type="gene ID" value="ENSACDG00005010689.1"/>
</dbReference>
<name>A0A8B9E3H7_ANSCY</name>
<dbReference type="InterPro" id="IPR001752">
    <property type="entry name" value="Kinesin_motor_dom"/>
</dbReference>
<keyword evidence="1" id="KW-0547">Nucleotide-binding</keyword>
<reference evidence="6" key="2">
    <citation type="submission" date="2025-09" db="UniProtKB">
        <authorList>
            <consortium name="Ensembl"/>
        </authorList>
    </citation>
    <scope>IDENTIFICATION</scope>
</reference>
<dbReference type="Proteomes" id="UP000694521">
    <property type="component" value="Unplaced"/>
</dbReference>
<evidence type="ECO:0000256" key="1">
    <source>
        <dbReference type="ARBA" id="ARBA00022741"/>
    </source>
</evidence>
<feature type="domain" description="Kinesin motor" evidence="5">
    <location>
        <begin position="135"/>
        <end position="213"/>
    </location>
</feature>
<dbReference type="InterPro" id="IPR036961">
    <property type="entry name" value="Kinesin_motor_dom_sf"/>
</dbReference>
<evidence type="ECO:0000313" key="6">
    <source>
        <dbReference type="Ensembl" id="ENSACDP00005014573.1"/>
    </source>
</evidence>
<feature type="region of interest" description="Disordered" evidence="4">
    <location>
        <begin position="1"/>
        <end position="27"/>
    </location>
</feature>
<dbReference type="AlphaFoldDB" id="A0A8B9E3H7"/>
<feature type="compositionally biased region" description="Gly residues" evidence="4">
    <location>
        <begin position="9"/>
        <end position="21"/>
    </location>
</feature>
<dbReference type="Gene3D" id="3.40.850.10">
    <property type="entry name" value="Kinesin motor domain"/>
    <property type="match status" value="1"/>
</dbReference>
<sequence length="258" mass="28484">PALRRVVPGGSGTPAGTGGRGSSDWKWLPCPLSPRRCSQARFSHSCDTPEDRGCGEWPLTATQALQPRRQEPARLPPPPSSTEQAGAPPQPSDGARWRPAGTELPSALPSPPGRLGSVPWLPLLGWRRGAMVKETIRVYARLKPLGKRQQAGIYSVDDDEKSVSSLEIIVPHDLADGFVNNKRENYKFKFQKIFDQEAKQDVVFDSIAKPVAECGFGSYIQTSNFISWNLLFCKMWTLGKKVKRGMLRGRGKITSKNF</sequence>
<evidence type="ECO:0000313" key="7">
    <source>
        <dbReference type="Proteomes" id="UP000694521"/>
    </source>
</evidence>
<reference evidence="6" key="1">
    <citation type="submission" date="2025-08" db="UniProtKB">
        <authorList>
            <consortium name="Ensembl"/>
        </authorList>
    </citation>
    <scope>IDENTIFICATION</scope>
</reference>
<dbReference type="InterPro" id="IPR027417">
    <property type="entry name" value="P-loop_NTPase"/>
</dbReference>